<dbReference type="GO" id="GO:0016887">
    <property type="term" value="F:ATP hydrolysis activity"/>
    <property type="evidence" value="ECO:0007669"/>
    <property type="project" value="InterPro"/>
</dbReference>
<dbReference type="Pfam" id="PF08352">
    <property type="entry name" value="oligo_HPY"/>
    <property type="match status" value="2"/>
</dbReference>
<dbReference type="EMBL" id="JACCBU010000001">
    <property type="protein sequence ID" value="NYE72490.1"/>
    <property type="molecule type" value="Genomic_DNA"/>
</dbReference>
<dbReference type="RefSeq" id="WP_179753323.1">
    <property type="nucleotide sequence ID" value="NZ_JACCBU010000001.1"/>
</dbReference>
<evidence type="ECO:0000256" key="1">
    <source>
        <dbReference type="ARBA" id="ARBA00005417"/>
    </source>
</evidence>
<dbReference type="NCBIfam" id="NF008453">
    <property type="entry name" value="PRK11308.1"/>
    <property type="match status" value="2"/>
</dbReference>
<dbReference type="PANTHER" id="PTHR43776:SF7">
    <property type="entry name" value="D,D-DIPEPTIDE TRANSPORT ATP-BINDING PROTEIN DDPF-RELATED"/>
    <property type="match status" value="1"/>
</dbReference>
<dbReference type="GO" id="GO:0015833">
    <property type="term" value="P:peptide transport"/>
    <property type="evidence" value="ECO:0007669"/>
    <property type="project" value="InterPro"/>
</dbReference>
<dbReference type="CDD" id="cd03257">
    <property type="entry name" value="ABC_NikE_OppD_transporters"/>
    <property type="match status" value="2"/>
</dbReference>
<keyword evidence="2" id="KW-0813">Transport</keyword>
<keyword evidence="4 7" id="KW-0067">ATP-binding</keyword>
<keyword evidence="8" id="KW-1185">Reference proteome</keyword>
<dbReference type="AlphaFoldDB" id="A0A7Y9I9D1"/>
<dbReference type="NCBIfam" id="NF007739">
    <property type="entry name" value="PRK10419.1"/>
    <property type="match status" value="2"/>
</dbReference>
<evidence type="ECO:0000256" key="2">
    <source>
        <dbReference type="ARBA" id="ARBA00022448"/>
    </source>
</evidence>
<feature type="domain" description="ABC transporter" evidence="6">
    <location>
        <begin position="10"/>
        <end position="262"/>
    </location>
</feature>
<dbReference type="PROSITE" id="PS50893">
    <property type="entry name" value="ABC_TRANSPORTER_2"/>
    <property type="match status" value="2"/>
</dbReference>
<proteinExistence type="inferred from homology"/>
<dbReference type="InterPro" id="IPR003593">
    <property type="entry name" value="AAA+_ATPase"/>
</dbReference>
<reference evidence="7 8" key="1">
    <citation type="submission" date="2020-07" db="EMBL/GenBank/DDBJ databases">
        <title>Sequencing the genomes of 1000 actinobacteria strains.</title>
        <authorList>
            <person name="Klenk H.-P."/>
        </authorList>
    </citation>
    <scope>NUCLEOTIDE SEQUENCE [LARGE SCALE GENOMIC DNA]</scope>
    <source>
        <strain evidence="7 8">DSM 22083</strain>
    </source>
</reference>
<evidence type="ECO:0000256" key="5">
    <source>
        <dbReference type="SAM" id="MobiDB-lite"/>
    </source>
</evidence>
<organism evidence="7 8">
    <name type="scientific">Microlunatus parietis</name>
    <dbReference type="NCBI Taxonomy" id="682979"/>
    <lineage>
        <taxon>Bacteria</taxon>
        <taxon>Bacillati</taxon>
        <taxon>Actinomycetota</taxon>
        <taxon>Actinomycetes</taxon>
        <taxon>Propionibacteriales</taxon>
        <taxon>Propionibacteriaceae</taxon>
        <taxon>Microlunatus</taxon>
    </lineage>
</organism>
<evidence type="ECO:0000313" key="7">
    <source>
        <dbReference type="EMBL" id="NYE72490.1"/>
    </source>
</evidence>
<dbReference type="InterPro" id="IPR027417">
    <property type="entry name" value="P-loop_NTPase"/>
</dbReference>
<evidence type="ECO:0000256" key="3">
    <source>
        <dbReference type="ARBA" id="ARBA00022741"/>
    </source>
</evidence>
<dbReference type="InterPro" id="IPR003439">
    <property type="entry name" value="ABC_transporter-like_ATP-bd"/>
</dbReference>
<dbReference type="FunFam" id="3.40.50.300:FF:000016">
    <property type="entry name" value="Oligopeptide ABC transporter ATP-binding component"/>
    <property type="match status" value="1"/>
</dbReference>
<name>A0A7Y9I9D1_9ACTN</name>
<dbReference type="GO" id="GO:0005524">
    <property type="term" value="F:ATP binding"/>
    <property type="evidence" value="ECO:0007669"/>
    <property type="project" value="UniProtKB-KW"/>
</dbReference>
<dbReference type="InterPro" id="IPR050319">
    <property type="entry name" value="ABC_transp_ATP-bind"/>
</dbReference>
<gene>
    <name evidence="7" type="ORF">BKA15_003819</name>
</gene>
<feature type="domain" description="ABC transporter" evidence="6">
    <location>
        <begin position="309"/>
        <end position="551"/>
    </location>
</feature>
<dbReference type="Pfam" id="PF00005">
    <property type="entry name" value="ABC_tran"/>
    <property type="match status" value="2"/>
</dbReference>
<evidence type="ECO:0000256" key="4">
    <source>
        <dbReference type="ARBA" id="ARBA00022840"/>
    </source>
</evidence>
<dbReference type="InterPro" id="IPR017871">
    <property type="entry name" value="ABC_transporter-like_CS"/>
</dbReference>
<dbReference type="SMART" id="SM00382">
    <property type="entry name" value="AAA"/>
    <property type="match status" value="2"/>
</dbReference>
<dbReference type="PANTHER" id="PTHR43776">
    <property type="entry name" value="TRANSPORT ATP-BINDING PROTEIN"/>
    <property type="match status" value="1"/>
</dbReference>
<feature type="region of interest" description="Disordered" evidence="5">
    <location>
        <begin position="272"/>
        <end position="303"/>
    </location>
</feature>
<dbReference type="Gene3D" id="3.40.50.300">
    <property type="entry name" value="P-loop containing nucleotide triphosphate hydrolases"/>
    <property type="match status" value="2"/>
</dbReference>
<keyword evidence="3" id="KW-0547">Nucleotide-binding</keyword>
<comment type="caution">
    <text evidence="7">The sequence shown here is derived from an EMBL/GenBank/DDBJ whole genome shotgun (WGS) entry which is preliminary data.</text>
</comment>
<protein>
    <submittedName>
        <fullName evidence="7">Peptide/nickel transport system ATP-binding protein</fullName>
    </submittedName>
</protein>
<sequence>MSTPKTTTALEWKDVRISYRTARSDSGEIAAVDGLSLAIEAGGTVGIAGESGCGKSTLAMSVLRLLPRNAEISGAIELAGEDIGSMRWGRLRAVRWTEAAIVFQGAMHSLNPVRTVGKQILEALELHVEKGSTKETRAARVAELLGLVELPAARADSYPHELSGGQKQRVMIAMALACDPDVIIADEPTTALDVVIQAQVLDVLSGLVRDRNLTLMMISHDLSVLAAVCERIVVMRDGRIVEQGPAHEVISNPQHEHTRELAAAFPIIGDPASRMITTSPRPDAPNPPRPGRPNSPRPEPVEEASAPLLAVEDLVVDFHARGRHTRAVDHVSLACHPGEIVALVGQSGSGKTTLARTVLGLQRPTSGRISYQGRPMPTDRAGLKAYRRQVQFVLQDPSASLNPKHSVYEAVAEGIRIHRLPGDEAERVAKALTQAELTPPSRYLGAIPQELSGGQRQRVVIAGALALEPSYLVADEPVASLDASVRGEILALLLQLKRDLGLGALVITHDLGLAWNIADRVLVMHQGKIVESGPVEQVLLEPTHPYTKTLLEVVPSKLGQS</sequence>
<dbReference type="SUPFAM" id="SSF52540">
    <property type="entry name" value="P-loop containing nucleoside triphosphate hydrolases"/>
    <property type="match status" value="2"/>
</dbReference>
<evidence type="ECO:0000313" key="8">
    <source>
        <dbReference type="Proteomes" id="UP000569914"/>
    </source>
</evidence>
<evidence type="ECO:0000259" key="6">
    <source>
        <dbReference type="PROSITE" id="PS50893"/>
    </source>
</evidence>
<accession>A0A7Y9I9D1</accession>
<dbReference type="PROSITE" id="PS00211">
    <property type="entry name" value="ABC_TRANSPORTER_1"/>
    <property type="match status" value="2"/>
</dbReference>
<feature type="compositionally biased region" description="Pro residues" evidence="5">
    <location>
        <begin position="282"/>
        <end position="298"/>
    </location>
</feature>
<dbReference type="Proteomes" id="UP000569914">
    <property type="component" value="Unassembled WGS sequence"/>
</dbReference>
<dbReference type="InterPro" id="IPR013563">
    <property type="entry name" value="Oligopep_ABC_C"/>
</dbReference>
<dbReference type="GO" id="GO:0055085">
    <property type="term" value="P:transmembrane transport"/>
    <property type="evidence" value="ECO:0007669"/>
    <property type="project" value="UniProtKB-ARBA"/>
</dbReference>
<comment type="similarity">
    <text evidence="1">Belongs to the ABC transporter superfamily.</text>
</comment>